<reference evidence="8" key="1">
    <citation type="submission" date="2015-11" db="EMBL/GenBank/DDBJ databases">
        <title>De novo transcriptome assembly of four potential Pierce s Disease insect vectors from Arizona vineyards.</title>
        <authorList>
            <person name="Tassone E.E."/>
        </authorList>
    </citation>
    <scope>NUCLEOTIDE SEQUENCE</scope>
</reference>
<keyword evidence="4" id="KW-0689">Ribosomal protein</keyword>
<protein>
    <recommendedName>
        <fullName evidence="7">Large ribosomal subunit protein mL42</fullName>
    </recommendedName>
</protein>
<name>A0A1B6FA13_9HEMI</name>
<dbReference type="Pfam" id="PF10210">
    <property type="entry name" value="MRP-S32"/>
    <property type="match status" value="1"/>
</dbReference>
<gene>
    <name evidence="8" type="ORF">g.1008</name>
</gene>
<evidence type="ECO:0000256" key="2">
    <source>
        <dbReference type="ARBA" id="ARBA00005556"/>
    </source>
</evidence>
<evidence type="ECO:0000256" key="4">
    <source>
        <dbReference type="ARBA" id="ARBA00022980"/>
    </source>
</evidence>
<evidence type="ECO:0000313" key="8">
    <source>
        <dbReference type="EMBL" id="JAS47086.1"/>
    </source>
</evidence>
<dbReference type="GO" id="GO:0005762">
    <property type="term" value="C:mitochondrial large ribosomal subunit"/>
    <property type="evidence" value="ECO:0007669"/>
    <property type="project" value="TreeGrafter"/>
</dbReference>
<dbReference type="InterPro" id="IPR019346">
    <property type="entry name" value="Ribosomal_mL42"/>
</dbReference>
<proteinExistence type="inferred from homology"/>
<evidence type="ECO:0000256" key="3">
    <source>
        <dbReference type="ARBA" id="ARBA00022946"/>
    </source>
</evidence>
<evidence type="ECO:0000256" key="5">
    <source>
        <dbReference type="ARBA" id="ARBA00023128"/>
    </source>
</evidence>
<dbReference type="EMBL" id="GECZ01022683">
    <property type="protein sequence ID" value="JAS47086.1"/>
    <property type="molecule type" value="Transcribed_RNA"/>
</dbReference>
<comment type="subcellular location">
    <subcellularLocation>
        <location evidence="1">Mitochondrion</location>
    </subcellularLocation>
</comment>
<dbReference type="AlphaFoldDB" id="A0A1B6FA13"/>
<comment type="similarity">
    <text evidence="2">Belongs to the mitochondrion-specific ribosomal protein mL42 family.</text>
</comment>
<evidence type="ECO:0000256" key="1">
    <source>
        <dbReference type="ARBA" id="ARBA00004173"/>
    </source>
</evidence>
<evidence type="ECO:0000256" key="7">
    <source>
        <dbReference type="ARBA" id="ARBA00035189"/>
    </source>
</evidence>
<keyword evidence="3" id="KW-0809">Transit peptide</keyword>
<dbReference type="PANTHER" id="PTHR13450:SF4">
    <property type="entry name" value="LARGE RIBOSOMAL SUBUNIT PROTEIN ML42"/>
    <property type="match status" value="1"/>
</dbReference>
<evidence type="ECO:0000256" key="6">
    <source>
        <dbReference type="ARBA" id="ARBA00023274"/>
    </source>
</evidence>
<organism evidence="8">
    <name type="scientific">Cuerna arida</name>
    <dbReference type="NCBI Taxonomy" id="1464854"/>
    <lineage>
        <taxon>Eukaryota</taxon>
        <taxon>Metazoa</taxon>
        <taxon>Ecdysozoa</taxon>
        <taxon>Arthropoda</taxon>
        <taxon>Hexapoda</taxon>
        <taxon>Insecta</taxon>
        <taxon>Pterygota</taxon>
        <taxon>Neoptera</taxon>
        <taxon>Paraneoptera</taxon>
        <taxon>Hemiptera</taxon>
        <taxon>Auchenorrhyncha</taxon>
        <taxon>Membracoidea</taxon>
        <taxon>Cicadellidae</taxon>
        <taxon>Cicadellinae</taxon>
        <taxon>Proconiini</taxon>
        <taxon>Cuerna</taxon>
    </lineage>
</organism>
<dbReference type="PANTHER" id="PTHR13450">
    <property type="entry name" value="MITOCHONDRIAL 39S RIBOSOMAL PROTEIN L42"/>
    <property type="match status" value="1"/>
</dbReference>
<accession>A0A1B6FA13</accession>
<keyword evidence="5" id="KW-0496">Mitochondrion</keyword>
<sequence length="131" mass="15550">MSVIVKLCLRRPNFNGLCRWSLPYQAKNKSTRSHYERIVISDDGSTVVCWHPEKPFPYECSKPIPEEVSQETNSVLKVQNMSEVYDVFKPKSEQDVREELMKITSTSKHRWFPRGKRTYKKKPVPRDREYL</sequence>
<keyword evidence="6" id="KW-0687">Ribonucleoprotein</keyword>